<organism evidence="17 18">
    <name type="scientific">Steccherinum ochraceum</name>
    <dbReference type="NCBI Taxonomy" id="92696"/>
    <lineage>
        <taxon>Eukaryota</taxon>
        <taxon>Fungi</taxon>
        <taxon>Dikarya</taxon>
        <taxon>Basidiomycota</taxon>
        <taxon>Agaricomycotina</taxon>
        <taxon>Agaricomycetes</taxon>
        <taxon>Polyporales</taxon>
        <taxon>Steccherinaceae</taxon>
        <taxon>Steccherinum</taxon>
    </lineage>
</organism>
<dbReference type="Gene3D" id="1.10.510.10">
    <property type="entry name" value="Transferase(Phosphotransferase) domain 1"/>
    <property type="match status" value="2"/>
</dbReference>
<reference evidence="17 18" key="1">
    <citation type="submission" date="2018-11" db="EMBL/GenBank/DDBJ databases">
        <title>Genome assembly of Steccherinum ochraceum LE-BIN_3174, the white-rot fungus of the Steccherinaceae family (The Residual Polyporoid clade, Polyporales, Basidiomycota).</title>
        <authorList>
            <person name="Fedorova T.V."/>
            <person name="Glazunova O.A."/>
            <person name="Landesman E.O."/>
            <person name="Moiseenko K.V."/>
            <person name="Psurtseva N.V."/>
            <person name="Savinova O.S."/>
            <person name="Shakhova N.V."/>
            <person name="Tyazhelova T.V."/>
            <person name="Vasina D.V."/>
        </authorList>
    </citation>
    <scope>NUCLEOTIDE SEQUENCE [LARGE SCALE GENOMIC DNA]</scope>
    <source>
        <strain evidence="17 18">LE-BIN_3174</strain>
    </source>
</reference>
<dbReference type="InterPro" id="IPR008271">
    <property type="entry name" value="Ser/Thr_kinase_AS"/>
</dbReference>
<dbReference type="SUPFAM" id="SSF54495">
    <property type="entry name" value="UBC-like"/>
    <property type="match status" value="1"/>
</dbReference>
<evidence type="ECO:0000256" key="3">
    <source>
        <dbReference type="ARBA" id="ARBA00022679"/>
    </source>
</evidence>
<feature type="domain" description="RWD" evidence="16">
    <location>
        <begin position="10"/>
        <end position="124"/>
    </location>
</feature>
<gene>
    <name evidence="17" type="ORF">EIP91_007703</name>
</gene>
<keyword evidence="18" id="KW-1185">Reference proteome</keyword>
<dbReference type="PROSITE" id="PS50011">
    <property type="entry name" value="PROTEIN_KINASE_DOM"/>
    <property type="match status" value="2"/>
</dbReference>
<dbReference type="InterPro" id="IPR016255">
    <property type="entry name" value="Gcn2"/>
</dbReference>
<dbReference type="SUPFAM" id="SSF56112">
    <property type="entry name" value="Protein kinase-like (PK-like)"/>
    <property type="match status" value="2"/>
</dbReference>
<feature type="domain" description="Protein kinase" evidence="15">
    <location>
        <begin position="576"/>
        <end position="940"/>
    </location>
</feature>
<evidence type="ECO:0000256" key="8">
    <source>
        <dbReference type="ARBA" id="ARBA00047899"/>
    </source>
</evidence>
<dbReference type="InterPro" id="IPR000719">
    <property type="entry name" value="Prot_kinase_dom"/>
</dbReference>
<dbReference type="PIRSF" id="PIRSF000660">
    <property type="entry name" value="Ser/Thr_PK_GCN2"/>
    <property type="match status" value="1"/>
</dbReference>
<dbReference type="Gene3D" id="3.30.930.10">
    <property type="entry name" value="Bira Bifunctional Protein, Domain 2"/>
    <property type="match status" value="1"/>
</dbReference>
<keyword evidence="5" id="KW-0418">Kinase</keyword>
<proteinExistence type="inferred from homology"/>
<comment type="catalytic activity">
    <reaction evidence="9">
        <text>L-seryl-[protein] + ATP = O-phospho-L-seryl-[protein] + ADP + H(+)</text>
        <dbReference type="Rhea" id="RHEA:17989"/>
        <dbReference type="Rhea" id="RHEA-COMP:9863"/>
        <dbReference type="Rhea" id="RHEA-COMP:11604"/>
        <dbReference type="ChEBI" id="CHEBI:15378"/>
        <dbReference type="ChEBI" id="CHEBI:29999"/>
        <dbReference type="ChEBI" id="CHEBI:30616"/>
        <dbReference type="ChEBI" id="CHEBI:83421"/>
        <dbReference type="ChEBI" id="CHEBI:456216"/>
        <dbReference type="EC" id="2.7.11.1"/>
    </reaction>
</comment>
<dbReference type="GO" id="GO:0005524">
    <property type="term" value="F:ATP binding"/>
    <property type="evidence" value="ECO:0007669"/>
    <property type="project" value="UniProtKB-UniRule"/>
</dbReference>
<feature type="domain" description="Protein kinase" evidence="15">
    <location>
        <begin position="186"/>
        <end position="551"/>
    </location>
</feature>
<dbReference type="SMART" id="SM00220">
    <property type="entry name" value="S_TKc"/>
    <property type="match status" value="1"/>
</dbReference>
<dbReference type="PROSITE" id="PS00107">
    <property type="entry name" value="PROTEIN_KINASE_ATP"/>
    <property type="match status" value="1"/>
</dbReference>
<evidence type="ECO:0000256" key="11">
    <source>
        <dbReference type="PIRSR" id="PIRSR000660-2"/>
    </source>
</evidence>
<keyword evidence="13" id="KW-0175">Coiled coil</keyword>
<dbReference type="PANTHER" id="PTHR11042">
    <property type="entry name" value="EUKARYOTIC TRANSLATION INITIATION FACTOR 2-ALPHA KINASE EIF2-ALPHA KINASE -RELATED"/>
    <property type="match status" value="1"/>
</dbReference>
<evidence type="ECO:0000256" key="7">
    <source>
        <dbReference type="ARBA" id="ARBA00037982"/>
    </source>
</evidence>
<dbReference type="InterPro" id="IPR016135">
    <property type="entry name" value="UBQ-conjugating_enzyme/RWD"/>
</dbReference>
<dbReference type="PROSITE" id="PS00108">
    <property type="entry name" value="PROTEIN_KINASE_ST"/>
    <property type="match status" value="1"/>
</dbReference>
<feature type="binding site" evidence="11">
    <location>
        <position position="605"/>
    </location>
    <ligand>
        <name>ATP</name>
        <dbReference type="ChEBI" id="CHEBI:30616"/>
    </ligand>
</feature>
<feature type="coiled-coil region" evidence="13">
    <location>
        <begin position="135"/>
        <end position="193"/>
    </location>
</feature>
<dbReference type="Pfam" id="PF05773">
    <property type="entry name" value="RWD"/>
    <property type="match status" value="1"/>
</dbReference>
<evidence type="ECO:0000256" key="10">
    <source>
        <dbReference type="PIRSR" id="PIRSR000660-1"/>
    </source>
</evidence>
<evidence type="ECO:0000313" key="17">
    <source>
        <dbReference type="EMBL" id="TCD61935.1"/>
    </source>
</evidence>
<evidence type="ECO:0000256" key="1">
    <source>
        <dbReference type="ARBA" id="ARBA00012513"/>
    </source>
</evidence>
<dbReference type="GO" id="GO:0000077">
    <property type="term" value="P:DNA damage checkpoint signaling"/>
    <property type="evidence" value="ECO:0007669"/>
    <property type="project" value="InterPro"/>
</dbReference>
<dbReference type="Pfam" id="PF13393">
    <property type="entry name" value="tRNA-synt_His"/>
    <property type="match status" value="1"/>
</dbReference>
<dbReference type="Proteomes" id="UP000292702">
    <property type="component" value="Unassembled WGS sequence"/>
</dbReference>
<protein>
    <recommendedName>
        <fullName evidence="1">non-specific serine/threonine protein kinase</fullName>
        <ecNumber evidence="1">2.7.11.1</ecNumber>
    </recommendedName>
</protein>
<feature type="binding site" evidence="12">
    <location>
        <position position="606"/>
    </location>
    <ligand>
        <name>ATP</name>
        <dbReference type="ChEBI" id="CHEBI:30616"/>
    </ligand>
</feature>
<dbReference type="InterPro" id="IPR017441">
    <property type="entry name" value="Protein_kinase_ATP_BS"/>
</dbReference>
<name>A0A4R0R9K5_9APHY</name>
<evidence type="ECO:0000256" key="6">
    <source>
        <dbReference type="ARBA" id="ARBA00022840"/>
    </source>
</evidence>
<dbReference type="OrthoDB" id="341578at2759"/>
<dbReference type="InterPro" id="IPR011009">
    <property type="entry name" value="Kinase-like_dom_sf"/>
</dbReference>
<evidence type="ECO:0000256" key="13">
    <source>
        <dbReference type="SAM" id="Coils"/>
    </source>
</evidence>
<dbReference type="GO" id="GO:1990625">
    <property type="term" value="P:negative regulation of cytoplasmic translational initiation in response to stress"/>
    <property type="evidence" value="ECO:0007669"/>
    <property type="project" value="TreeGrafter"/>
</dbReference>
<dbReference type="PROSITE" id="PS50908">
    <property type="entry name" value="RWD"/>
    <property type="match status" value="1"/>
</dbReference>
<sequence length="1524" mass="171442">MDTPEDRQQEEITALKSIYDENFIECPPPKAWKGATRQPEFIIRVHHPEEEFAAKVCFDLHVRFPKTYPTLASPTFTIQRPIVGLKPHEITKLSNAIHTEAQNNKGNEVVFQIVTFTQDWILTHITPPIEVIGSLATEMRKRAIAEEEARRQREEAEMEEEQEKAVQRAEELQEELRADAERQQEEVEFQKLRKRAFSDATEMPQSEELTDLTPIETFQEEIQWQGASFMAVKLFHPEKGASSRDIGPTLKKLNDIVECLGTVWQADPITDDPHASLHLEVLTFTFESRYYSTSQGRKKLKQLEADIRRLCSIRHNNLLAILAVKLTTPHSSGPPRLVMLCEGRPSVTLEDVLQDTDSLREDRVTEYLSQILSGLNAIHTVDLVHRGLVLKWVGLAPGQRPGHPKQVKIFKVSYYVKLLDMHRSDAFGPDIVDRHTEDLHLSEGWLAKETLESPLVYTRGRDIHAAGIILLQMLLGRDIVERYPDAHSALAHAITSPRLHQMAMNMLSPLKKTVSCFSLIAELAGAPVNNGQRSPTIPIAGPKTPMPHQQFYGSPESDYFKAPPPLRRHSRWKEDWEELELLGKGAFGSVVKARNKIDSLIYAVKKIKLRATQSDSKIFREVNALSRLNHRFIVRYYTTWVETSELASTTASSVNSDSGTSVPETADDNATMSGHSTDLLTFNMDDLRSNESHHSFPSIRFTRSGTPESSGSSQESDEMYDDPFLNDGLQLRRPPSAMAAPSISRTLYIQMEYVERQTLKERIAEGISESEAWRLFQQILDALAHMSGLGILHRDIKLTNIFIDGKGDCKVGDFGLATSSLAAVDPSDVTKIVPRDADMTLDVGTKLYIAPEVQSGKGGARNHAKADIYSLGIVFFEMNYVFSTGAERIDVLEGLRKPGIIFPQSWEPRRNRQRQIITWLLQHNPNDRPTALELSQSPLLPPRMEDEFMKNAVKIMAKPDSPHHQAILSALFGQPPKPTRGFLYDSDIDMSDHTTLNGIVHDRIVQTFRLHGAIDMEPTLLLPLTAADDDQNKALFLDRHGEVVTLPNNALAPFARLAAREDIKRIKRYHIGDIYRPIPTPGHPKAFKAAVFDIITPDIANGQPAAAAEAISIVHNCIEGFANMTSYEICISHSKIYDIALGRVSPDLRSEVVKILDQSKSSQSQKRSILLRKGVPRITVDELEVLLDFDEDVNAIVGKLEKVSPPLLALLDGPIRDIKATIQYAQASGVTRPIRFYPLFMLFNPTMYFKDGVCFEVVRRSKRNDVLAVGGRYDHIIGRYALPKPKSDPICAMAVQISLEKITQALASFQSTSQSTILKERRSYGYWSPRRCDVYVVSHQEGYLQDRLEVTALLWQNNIMSRQELVPYLHQQLAEQKRVDASLSGVPLIADSSTSTAVSKETAAPADIQLVLPGDAKKQRKHTKQMFLDRAFEFGVEFKSTVAQSGMPIVGVDVPPVVFEEMSKNANWVTDEDAWKNLATGFPTSHIPYAQQVRESIVRRKMDGVKFVVLFAVREERASLLQLF</sequence>
<dbReference type="Pfam" id="PF00069">
    <property type="entry name" value="Pkinase"/>
    <property type="match status" value="3"/>
</dbReference>
<accession>A0A4R0R9K5</accession>
<evidence type="ECO:0000256" key="12">
    <source>
        <dbReference type="PROSITE-ProRule" id="PRU10141"/>
    </source>
</evidence>
<dbReference type="GO" id="GO:0004694">
    <property type="term" value="F:eukaryotic translation initiation factor 2alpha kinase activity"/>
    <property type="evidence" value="ECO:0007669"/>
    <property type="project" value="InterPro"/>
</dbReference>
<dbReference type="GO" id="GO:0005829">
    <property type="term" value="C:cytosol"/>
    <property type="evidence" value="ECO:0007669"/>
    <property type="project" value="TreeGrafter"/>
</dbReference>
<dbReference type="InterPro" id="IPR045864">
    <property type="entry name" value="aa-tRNA-synth_II/BPL/LPL"/>
</dbReference>
<feature type="region of interest" description="Disordered" evidence="14">
    <location>
        <begin position="693"/>
        <end position="723"/>
    </location>
</feature>
<dbReference type="Gene3D" id="3.30.200.20">
    <property type="entry name" value="Phosphorylase Kinase, domain 1"/>
    <property type="match status" value="1"/>
</dbReference>
<comment type="similarity">
    <text evidence="7">Belongs to the protein kinase superfamily. Ser/Thr protein kinase family. GCN2 subfamily.</text>
</comment>
<feature type="compositionally biased region" description="Polar residues" evidence="14">
    <location>
        <begin position="701"/>
        <end position="714"/>
    </location>
</feature>
<dbReference type="Gene3D" id="3.10.110.10">
    <property type="entry name" value="Ubiquitin Conjugating Enzyme"/>
    <property type="match status" value="1"/>
</dbReference>
<feature type="region of interest" description="Disordered" evidence="14">
    <location>
        <begin position="648"/>
        <end position="674"/>
    </location>
</feature>
<feature type="active site" description="Proton acceptor" evidence="10">
    <location>
        <position position="795"/>
    </location>
</feature>
<dbReference type="InterPro" id="IPR050339">
    <property type="entry name" value="CC_SR_Kinase"/>
</dbReference>
<evidence type="ECO:0000256" key="9">
    <source>
        <dbReference type="ARBA" id="ARBA00048679"/>
    </source>
</evidence>
<dbReference type="EC" id="2.7.11.1" evidence="1"/>
<dbReference type="GO" id="GO:0005634">
    <property type="term" value="C:nucleus"/>
    <property type="evidence" value="ECO:0007669"/>
    <property type="project" value="TreeGrafter"/>
</dbReference>
<keyword evidence="6 11" id="KW-0067">ATP-binding</keyword>
<dbReference type="Pfam" id="PF12745">
    <property type="entry name" value="HGTP_anticodon2"/>
    <property type="match status" value="1"/>
</dbReference>
<keyword evidence="4 11" id="KW-0547">Nucleotide-binding</keyword>
<dbReference type="InterPro" id="IPR024435">
    <property type="entry name" value="HisRS-related_dom"/>
</dbReference>
<comment type="catalytic activity">
    <reaction evidence="8">
        <text>L-threonyl-[protein] + ATP = O-phospho-L-threonyl-[protein] + ADP + H(+)</text>
        <dbReference type="Rhea" id="RHEA:46608"/>
        <dbReference type="Rhea" id="RHEA-COMP:11060"/>
        <dbReference type="Rhea" id="RHEA-COMP:11605"/>
        <dbReference type="ChEBI" id="CHEBI:15378"/>
        <dbReference type="ChEBI" id="CHEBI:30013"/>
        <dbReference type="ChEBI" id="CHEBI:30616"/>
        <dbReference type="ChEBI" id="CHEBI:61977"/>
        <dbReference type="ChEBI" id="CHEBI:456216"/>
        <dbReference type="EC" id="2.7.11.1"/>
    </reaction>
</comment>
<keyword evidence="2" id="KW-0723">Serine/threonine-protein kinase</keyword>
<dbReference type="SMART" id="SM00591">
    <property type="entry name" value="RWD"/>
    <property type="match status" value="1"/>
</dbReference>
<feature type="compositionally biased region" description="Polar residues" evidence="14">
    <location>
        <begin position="654"/>
        <end position="674"/>
    </location>
</feature>
<evidence type="ECO:0000256" key="5">
    <source>
        <dbReference type="ARBA" id="ARBA00022777"/>
    </source>
</evidence>
<dbReference type="STRING" id="92696.A0A4R0R9K5"/>
<dbReference type="PANTHER" id="PTHR11042:SF136">
    <property type="entry name" value="EIF-2-ALPHA KINASE GCN2"/>
    <property type="match status" value="1"/>
</dbReference>
<evidence type="ECO:0000259" key="15">
    <source>
        <dbReference type="PROSITE" id="PS50011"/>
    </source>
</evidence>
<dbReference type="EMBL" id="RWJN01000417">
    <property type="protein sequence ID" value="TCD61935.1"/>
    <property type="molecule type" value="Genomic_DNA"/>
</dbReference>
<dbReference type="CDD" id="cd14046">
    <property type="entry name" value="STKc_EIF2AK4_GCN2_rpt2"/>
    <property type="match status" value="1"/>
</dbReference>
<dbReference type="CDD" id="cd23823">
    <property type="entry name" value="RWD_GCN2"/>
    <property type="match status" value="1"/>
</dbReference>
<dbReference type="InterPro" id="IPR041715">
    <property type="entry name" value="HisRS-like_core"/>
</dbReference>
<keyword evidence="3" id="KW-0808">Transferase</keyword>
<dbReference type="SUPFAM" id="SSF55681">
    <property type="entry name" value="Class II aaRS and biotin synthetases"/>
    <property type="match status" value="1"/>
</dbReference>
<feature type="binding site" evidence="11">
    <location>
        <begin position="582"/>
        <end position="590"/>
    </location>
    <ligand>
        <name>ATP</name>
        <dbReference type="ChEBI" id="CHEBI:30616"/>
    </ligand>
</feature>
<comment type="caution">
    <text evidence="17">The sequence shown here is derived from an EMBL/GenBank/DDBJ whole genome shotgun (WGS) entry which is preliminary data.</text>
</comment>
<evidence type="ECO:0000256" key="4">
    <source>
        <dbReference type="ARBA" id="ARBA00022741"/>
    </source>
</evidence>
<evidence type="ECO:0000259" key="16">
    <source>
        <dbReference type="PROSITE" id="PS50908"/>
    </source>
</evidence>
<evidence type="ECO:0000256" key="14">
    <source>
        <dbReference type="SAM" id="MobiDB-lite"/>
    </source>
</evidence>
<dbReference type="InterPro" id="IPR006575">
    <property type="entry name" value="RWD_dom"/>
</dbReference>
<evidence type="ECO:0000256" key="2">
    <source>
        <dbReference type="ARBA" id="ARBA00022527"/>
    </source>
</evidence>
<evidence type="ECO:0000313" key="18">
    <source>
        <dbReference type="Proteomes" id="UP000292702"/>
    </source>
</evidence>